<accession>A0A9W4L692</accession>
<dbReference type="RefSeq" id="WP_230303636.1">
    <property type="nucleotide sequence ID" value="NZ_CAKKMG010000094.1"/>
</dbReference>
<dbReference type="AlphaFoldDB" id="A0A9W4L692"/>
<sequence>MKKFIVCYTLDDDIKREKILKGPDVKKEDVLQDALDKIVRSDYFIAKTDQGEYRINSSLIRYIQVLHEMHCFKYHTDHQD</sequence>
<reference evidence="1" key="1">
    <citation type="submission" date="2021-11" db="EMBL/GenBank/DDBJ databases">
        <authorList>
            <person name="Bulgarelli D."/>
        </authorList>
    </citation>
    <scope>NUCLEOTIDE SEQUENCE</scope>
    <source>
        <strain evidence="1">Bi133</strain>
    </source>
</reference>
<evidence type="ECO:0000313" key="2">
    <source>
        <dbReference type="Proteomes" id="UP000789326"/>
    </source>
</evidence>
<gene>
    <name evidence="1" type="ORF">SRABI133_04383</name>
</gene>
<protein>
    <submittedName>
        <fullName evidence="1">Uncharacterized protein</fullName>
    </submittedName>
</protein>
<dbReference type="Proteomes" id="UP000789326">
    <property type="component" value="Unassembled WGS sequence"/>
</dbReference>
<comment type="caution">
    <text evidence="1">The sequence shown here is derived from an EMBL/GenBank/DDBJ whole genome shotgun (WGS) entry which is preliminary data.</text>
</comment>
<evidence type="ECO:0000313" key="1">
    <source>
        <dbReference type="EMBL" id="CAH0295457.1"/>
    </source>
</evidence>
<proteinExistence type="predicted"/>
<organism evidence="1 2">
    <name type="scientific">Peribacillus simplex</name>
    <dbReference type="NCBI Taxonomy" id="1478"/>
    <lineage>
        <taxon>Bacteria</taxon>
        <taxon>Bacillati</taxon>
        <taxon>Bacillota</taxon>
        <taxon>Bacilli</taxon>
        <taxon>Bacillales</taxon>
        <taxon>Bacillaceae</taxon>
        <taxon>Peribacillus</taxon>
    </lineage>
</organism>
<dbReference type="EMBL" id="CAKKMG010000094">
    <property type="protein sequence ID" value="CAH0295457.1"/>
    <property type="molecule type" value="Genomic_DNA"/>
</dbReference>
<name>A0A9W4L692_9BACI</name>